<organism evidence="2 3">
    <name type="scientific">Lihuaxuella thermophila</name>
    <dbReference type="NCBI Taxonomy" id="1173111"/>
    <lineage>
        <taxon>Bacteria</taxon>
        <taxon>Bacillati</taxon>
        <taxon>Bacillota</taxon>
        <taxon>Bacilli</taxon>
        <taxon>Bacillales</taxon>
        <taxon>Thermoactinomycetaceae</taxon>
        <taxon>Lihuaxuella</taxon>
    </lineage>
</organism>
<sequence>MAVYNKLIRDKIPEIIAASNKEAVIRTLTDHEYMEEAKKKLYEELEEYKAAVNDREALEELADIMELIYALAAVHGSSKEGLEEIRLSKAEKRGGFAKKLFLVEVKE</sequence>
<proteinExistence type="predicted"/>
<keyword evidence="3" id="KW-1185">Reference proteome</keyword>
<keyword evidence="1" id="KW-0175">Coiled coil</keyword>
<feature type="coiled-coil region" evidence="1">
    <location>
        <begin position="31"/>
        <end position="58"/>
    </location>
</feature>
<dbReference type="AlphaFoldDB" id="A0A1H8CEG0"/>
<protein>
    <submittedName>
        <fullName evidence="2">Predicted house-cleaning noncanonical NTP pyrophosphatase, all-alpha NTP-PPase (MazG) superfamily</fullName>
    </submittedName>
</protein>
<evidence type="ECO:0000313" key="3">
    <source>
        <dbReference type="Proteomes" id="UP000199695"/>
    </source>
</evidence>
<dbReference type="SUPFAM" id="SSF101386">
    <property type="entry name" value="all-alpha NTP pyrophosphatases"/>
    <property type="match status" value="1"/>
</dbReference>
<reference evidence="2 3" key="1">
    <citation type="submission" date="2016-10" db="EMBL/GenBank/DDBJ databases">
        <authorList>
            <person name="de Groot N.N."/>
        </authorList>
    </citation>
    <scope>NUCLEOTIDE SEQUENCE [LARGE SCALE GENOMIC DNA]</scope>
    <source>
        <strain evidence="2 3">DSM 46701</strain>
    </source>
</reference>
<dbReference type="STRING" id="1173111.SAMN05444955_103245"/>
<dbReference type="CDD" id="cd11532">
    <property type="entry name" value="NTP-PPase_COG4997"/>
    <property type="match status" value="1"/>
</dbReference>
<evidence type="ECO:0000313" key="2">
    <source>
        <dbReference type="EMBL" id="SEM93406.1"/>
    </source>
</evidence>
<dbReference type="RefSeq" id="WP_089965864.1">
    <property type="nucleotide sequence ID" value="NZ_FOCQ01000003.1"/>
</dbReference>
<name>A0A1H8CEG0_9BACL</name>
<gene>
    <name evidence="2" type="ORF">SAMN05444955_103245</name>
</gene>
<dbReference type="OrthoDB" id="9813491at2"/>
<evidence type="ECO:0000256" key="1">
    <source>
        <dbReference type="SAM" id="Coils"/>
    </source>
</evidence>
<accession>A0A1H8CEG0</accession>
<dbReference type="InterPro" id="IPR038735">
    <property type="entry name" value="MSMEG_1276-like_NTP-PPase_dom"/>
</dbReference>
<dbReference type="EMBL" id="FOCQ01000003">
    <property type="protein sequence ID" value="SEM93406.1"/>
    <property type="molecule type" value="Genomic_DNA"/>
</dbReference>
<dbReference type="Proteomes" id="UP000199695">
    <property type="component" value="Unassembled WGS sequence"/>
</dbReference>